<feature type="region of interest" description="Disordered" evidence="1">
    <location>
        <begin position="1"/>
        <end position="40"/>
    </location>
</feature>
<gene>
    <name evidence="2" type="ORF">GcM1_041001</name>
</gene>
<evidence type="ECO:0000256" key="1">
    <source>
        <dbReference type="SAM" id="MobiDB-lite"/>
    </source>
</evidence>
<dbReference type="EMBL" id="MCBS01004178">
    <property type="protein sequence ID" value="RKF96006.1"/>
    <property type="molecule type" value="Genomic_DNA"/>
</dbReference>
<dbReference type="Proteomes" id="UP000285326">
    <property type="component" value="Unassembled WGS sequence"/>
</dbReference>
<organism evidence="2 3">
    <name type="scientific">Golovinomyces cichoracearum</name>
    <dbReference type="NCBI Taxonomy" id="62708"/>
    <lineage>
        <taxon>Eukaryota</taxon>
        <taxon>Fungi</taxon>
        <taxon>Dikarya</taxon>
        <taxon>Ascomycota</taxon>
        <taxon>Pezizomycotina</taxon>
        <taxon>Leotiomycetes</taxon>
        <taxon>Erysiphales</taxon>
        <taxon>Erysiphaceae</taxon>
        <taxon>Golovinomyces</taxon>
    </lineage>
</organism>
<comment type="caution">
    <text evidence="2">The sequence shown here is derived from an EMBL/GenBank/DDBJ whole genome shotgun (WGS) entry which is preliminary data.</text>
</comment>
<reference evidence="2 3" key="1">
    <citation type="journal article" date="2018" name="BMC Genomics">
        <title>Comparative genome analyses reveal sequence features reflecting distinct modes of host-adaptation between dicot and monocot powdery mildew.</title>
        <authorList>
            <person name="Wu Y."/>
            <person name="Ma X."/>
            <person name="Pan Z."/>
            <person name="Kale S.D."/>
            <person name="Song Y."/>
            <person name="King H."/>
            <person name="Zhang Q."/>
            <person name="Presley C."/>
            <person name="Deng X."/>
            <person name="Wei C.I."/>
            <person name="Xiao S."/>
        </authorList>
    </citation>
    <scope>NUCLEOTIDE SEQUENCE [LARGE SCALE GENOMIC DNA]</scope>
    <source>
        <strain evidence="2">UMSG1</strain>
    </source>
</reference>
<feature type="non-terminal residue" evidence="2">
    <location>
        <position position="210"/>
    </location>
</feature>
<dbReference type="AlphaFoldDB" id="A0A420JCC8"/>
<sequence>MTSDPKFGDYLNGGRRYTVDNTTPAIRMPASNEKRSRLPLQQQRMWDKNEEYDALPAKDYQEFMNLLEDHKPSSPLGIENAENEHDLELPRLLDQPDSEINTSHNIRTSSLDTENMLRDRWYANKPFMSTPSGVHGIRAHSKFLQKHDHEMSSPSRDRSHSKFHKGAEIIAIQCGVAQDKLRDAGIDTLWTSKSIFINEDDLNKHSTPHH</sequence>
<name>A0A420JCC8_9PEZI</name>
<accession>A0A420JCC8</accession>
<proteinExistence type="predicted"/>
<evidence type="ECO:0000313" key="2">
    <source>
        <dbReference type="EMBL" id="RKF96006.1"/>
    </source>
</evidence>
<evidence type="ECO:0000313" key="3">
    <source>
        <dbReference type="Proteomes" id="UP000285326"/>
    </source>
</evidence>
<protein>
    <submittedName>
        <fullName evidence="2">Uncharacterized protein</fullName>
    </submittedName>
</protein>